<name>A0ACB8TG23_9AGAM</name>
<dbReference type="Proteomes" id="UP000814140">
    <property type="component" value="Unassembled WGS sequence"/>
</dbReference>
<evidence type="ECO:0000313" key="2">
    <source>
        <dbReference type="Proteomes" id="UP000814140"/>
    </source>
</evidence>
<protein>
    <submittedName>
        <fullName evidence="1">Uncharacterized protein</fullName>
    </submittedName>
</protein>
<gene>
    <name evidence="1" type="ORF">BV25DRAFT_1090811</name>
</gene>
<evidence type="ECO:0000313" key="1">
    <source>
        <dbReference type="EMBL" id="KAI0067330.1"/>
    </source>
</evidence>
<reference evidence="1" key="1">
    <citation type="submission" date="2021-03" db="EMBL/GenBank/DDBJ databases">
        <authorList>
            <consortium name="DOE Joint Genome Institute"/>
            <person name="Ahrendt S."/>
            <person name="Looney B.P."/>
            <person name="Miyauchi S."/>
            <person name="Morin E."/>
            <person name="Drula E."/>
            <person name="Courty P.E."/>
            <person name="Chicoki N."/>
            <person name="Fauchery L."/>
            <person name="Kohler A."/>
            <person name="Kuo A."/>
            <person name="Labutti K."/>
            <person name="Pangilinan J."/>
            <person name="Lipzen A."/>
            <person name="Riley R."/>
            <person name="Andreopoulos W."/>
            <person name="He G."/>
            <person name="Johnson J."/>
            <person name="Barry K.W."/>
            <person name="Grigoriev I.V."/>
            <person name="Nagy L."/>
            <person name="Hibbett D."/>
            <person name="Henrissat B."/>
            <person name="Matheny P.B."/>
            <person name="Labbe J."/>
            <person name="Martin F."/>
        </authorList>
    </citation>
    <scope>NUCLEOTIDE SEQUENCE</scope>
    <source>
        <strain evidence="1">HHB10654</strain>
    </source>
</reference>
<comment type="caution">
    <text evidence="1">The sequence shown here is derived from an EMBL/GenBank/DDBJ whole genome shotgun (WGS) entry which is preliminary data.</text>
</comment>
<proteinExistence type="predicted"/>
<dbReference type="EMBL" id="MU277190">
    <property type="protein sequence ID" value="KAI0067330.1"/>
    <property type="molecule type" value="Genomic_DNA"/>
</dbReference>
<accession>A0ACB8TG23</accession>
<sequence length="622" mass="65161">MATPSSSTTTPSPPMAFLQARPLPPSALTFKGQIDAEDREDRQRAVDKFLARAEISQLTRGLRARLSWATYKATHNMSRASLGDVESHAPADIASGTWASARNNYYDNPATQGNSAMAASLGGSQRRGSMAPPTAIPSSGSRTHHGQPHGKEPSTANATQSLYASILTAPPAKRARTIHNADDPPLQAPAKMANGTPRQRKGSHTSESSRHSRTGSGSQSFSSVAERTRAQAKRKDEPTKRKGSRKNKSKRVGASPASAEHDTDIDMKAAATLTELLRHSRSSITVGATSPRSSISAGSDVGSAQSLSQFAQSSTRTTTAQTTLVESSFMSPNARPVTPPRALDLRTQSNAGSQAGSDAGSGPATATDQEAVKLLYFLHESPSPARPSTHRSRDAHDAAAFRTLGGGDLKAKGRILFPSPSASLSEAMFTQRMLARDNSGSMTSTTSTALTESPSARPLVRDATLRVDPPVGDVVLPHRGESPGEDVGVLDASSATHIIPPTPTAASPTSQLLPPPPSPHPRPALPASPQNDHKVHLAQPVTPGTFTFNMNDFINVSPSPAAIPSRGFGSKAMLPGLRGVTTGRKLFQEEQADPMMGMQDDSGGGEVGGNATLGAGIHLSHF</sequence>
<reference evidence="1" key="2">
    <citation type="journal article" date="2022" name="New Phytol.">
        <title>Evolutionary transition to the ectomycorrhizal habit in the genomes of a hyperdiverse lineage of mushroom-forming fungi.</title>
        <authorList>
            <person name="Looney B."/>
            <person name="Miyauchi S."/>
            <person name="Morin E."/>
            <person name="Drula E."/>
            <person name="Courty P.E."/>
            <person name="Kohler A."/>
            <person name="Kuo A."/>
            <person name="LaButti K."/>
            <person name="Pangilinan J."/>
            <person name="Lipzen A."/>
            <person name="Riley R."/>
            <person name="Andreopoulos W."/>
            <person name="He G."/>
            <person name="Johnson J."/>
            <person name="Nolan M."/>
            <person name="Tritt A."/>
            <person name="Barry K.W."/>
            <person name="Grigoriev I.V."/>
            <person name="Nagy L.G."/>
            <person name="Hibbett D."/>
            <person name="Henrissat B."/>
            <person name="Matheny P.B."/>
            <person name="Labbe J."/>
            <person name="Martin F.M."/>
        </authorList>
    </citation>
    <scope>NUCLEOTIDE SEQUENCE</scope>
    <source>
        <strain evidence="1">HHB10654</strain>
    </source>
</reference>
<organism evidence="1 2">
    <name type="scientific">Artomyces pyxidatus</name>
    <dbReference type="NCBI Taxonomy" id="48021"/>
    <lineage>
        <taxon>Eukaryota</taxon>
        <taxon>Fungi</taxon>
        <taxon>Dikarya</taxon>
        <taxon>Basidiomycota</taxon>
        <taxon>Agaricomycotina</taxon>
        <taxon>Agaricomycetes</taxon>
        <taxon>Russulales</taxon>
        <taxon>Auriscalpiaceae</taxon>
        <taxon>Artomyces</taxon>
    </lineage>
</organism>
<keyword evidence="2" id="KW-1185">Reference proteome</keyword>